<proteinExistence type="predicted"/>
<feature type="compositionally biased region" description="Polar residues" evidence="6">
    <location>
        <begin position="138"/>
        <end position="149"/>
    </location>
</feature>
<feature type="compositionally biased region" description="Polar residues" evidence="6">
    <location>
        <begin position="156"/>
        <end position="166"/>
    </location>
</feature>
<dbReference type="InterPro" id="IPR003807">
    <property type="entry name" value="DUF202"/>
</dbReference>
<keyword evidence="3 7" id="KW-0812">Transmembrane</keyword>
<keyword evidence="5 7" id="KW-0472">Membrane</keyword>
<gene>
    <name evidence="9" type="ORF">B0T26DRAFT_686419</name>
</gene>
<evidence type="ECO:0000256" key="6">
    <source>
        <dbReference type="SAM" id="MobiDB-lite"/>
    </source>
</evidence>
<feature type="region of interest" description="Disordered" evidence="6">
    <location>
        <begin position="1"/>
        <end position="103"/>
    </location>
</feature>
<dbReference type="EMBL" id="JAUIRO010000001">
    <property type="protein sequence ID" value="KAK0733921.1"/>
    <property type="molecule type" value="Genomic_DNA"/>
</dbReference>
<dbReference type="Proteomes" id="UP001172101">
    <property type="component" value="Unassembled WGS sequence"/>
</dbReference>
<organism evidence="9 10">
    <name type="scientific">Lasiosphaeria miniovina</name>
    <dbReference type="NCBI Taxonomy" id="1954250"/>
    <lineage>
        <taxon>Eukaryota</taxon>
        <taxon>Fungi</taxon>
        <taxon>Dikarya</taxon>
        <taxon>Ascomycota</taxon>
        <taxon>Pezizomycotina</taxon>
        <taxon>Sordariomycetes</taxon>
        <taxon>Sordariomycetidae</taxon>
        <taxon>Sordariales</taxon>
        <taxon>Lasiosphaeriaceae</taxon>
        <taxon>Lasiosphaeria</taxon>
    </lineage>
</organism>
<dbReference type="GO" id="GO:0005886">
    <property type="term" value="C:plasma membrane"/>
    <property type="evidence" value="ECO:0007669"/>
    <property type="project" value="UniProtKB-SubCell"/>
</dbReference>
<sequence>MAENGAPSEAIETHMSTPPDAPPPTTATEPSLQPQPYLQERRGSLTLQLVRRRSAQERINDILEGARERADGQQSGSSSPRAQQPLLAGSPRGGIYSLSSSPRGGAAAIAEEGAINDDDHAGGHGDVVTRQPERHRTLNYQTTTHTSLSPRRRTVGSAQSRTSSAHAHSPRRRQRPDDLDGHDVDDGTTRSDGENKESAWRKRLRYFQSIELENKGSVARDHLALERTFLAWLRTSLAFASIGIAITQLFRLNTSLAGDGKHADTLRQLGKPLGATFLGVSILILFLGYQRYLTAQHWVIKGKFPASRGAIMFVSFIAFAVTVASLAVVLLVQSQ</sequence>
<evidence type="ECO:0000259" key="8">
    <source>
        <dbReference type="Pfam" id="PF02656"/>
    </source>
</evidence>
<dbReference type="PANTHER" id="PTHR34187:SF2">
    <property type="entry name" value="DUF202 DOMAIN-CONTAINING PROTEIN"/>
    <property type="match status" value="1"/>
</dbReference>
<protein>
    <recommendedName>
        <fullName evidence="8">DUF202 domain-containing protein</fullName>
    </recommendedName>
</protein>
<feature type="transmembrane region" description="Helical" evidence="7">
    <location>
        <begin position="270"/>
        <end position="289"/>
    </location>
</feature>
<keyword evidence="4 7" id="KW-1133">Transmembrane helix</keyword>
<feature type="compositionally biased region" description="Basic and acidic residues" evidence="6">
    <location>
        <begin position="54"/>
        <end position="71"/>
    </location>
</feature>
<evidence type="ECO:0000256" key="7">
    <source>
        <dbReference type="SAM" id="Phobius"/>
    </source>
</evidence>
<dbReference type="RefSeq" id="XP_060302798.1">
    <property type="nucleotide sequence ID" value="XM_060440903.1"/>
</dbReference>
<comment type="subcellular location">
    <subcellularLocation>
        <location evidence="1">Cell membrane</location>
        <topology evidence="1">Multi-pass membrane protein</topology>
    </subcellularLocation>
</comment>
<feature type="transmembrane region" description="Helical" evidence="7">
    <location>
        <begin position="229"/>
        <end position="250"/>
    </location>
</feature>
<evidence type="ECO:0000313" key="9">
    <source>
        <dbReference type="EMBL" id="KAK0733921.1"/>
    </source>
</evidence>
<evidence type="ECO:0000313" key="10">
    <source>
        <dbReference type="Proteomes" id="UP001172101"/>
    </source>
</evidence>
<accession>A0AA40BGQ2</accession>
<feature type="transmembrane region" description="Helical" evidence="7">
    <location>
        <begin position="310"/>
        <end position="332"/>
    </location>
</feature>
<evidence type="ECO:0000256" key="5">
    <source>
        <dbReference type="ARBA" id="ARBA00023136"/>
    </source>
</evidence>
<evidence type="ECO:0000256" key="3">
    <source>
        <dbReference type="ARBA" id="ARBA00022692"/>
    </source>
</evidence>
<dbReference type="AlphaFoldDB" id="A0AA40BGQ2"/>
<feature type="domain" description="DUF202" evidence="8">
    <location>
        <begin position="220"/>
        <end position="297"/>
    </location>
</feature>
<evidence type="ECO:0000256" key="4">
    <source>
        <dbReference type="ARBA" id="ARBA00022989"/>
    </source>
</evidence>
<evidence type="ECO:0000256" key="2">
    <source>
        <dbReference type="ARBA" id="ARBA00022475"/>
    </source>
</evidence>
<dbReference type="InterPro" id="IPR052053">
    <property type="entry name" value="IM_YidH-like"/>
</dbReference>
<comment type="caution">
    <text evidence="9">The sequence shown here is derived from an EMBL/GenBank/DDBJ whole genome shotgun (WGS) entry which is preliminary data.</text>
</comment>
<dbReference type="Pfam" id="PF02656">
    <property type="entry name" value="DUF202"/>
    <property type="match status" value="1"/>
</dbReference>
<feature type="region of interest" description="Disordered" evidence="6">
    <location>
        <begin position="115"/>
        <end position="196"/>
    </location>
</feature>
<feature type="compositionally biased region" description="Polar residues" evidence="6">
    <location>
        <begin position="72"/>
        <end position="82"/>
    </location>
</feature>
<name>A0AA40BGQ2_9PEZI</name>
<reference evidence="9" key="1">
    <citation type="submission" date="2023-06" db="EMBL/GenBank/DDBJ databases">
        <title>Genome-scale phylogeny and comparative genomics of the fungal order Sordariales.</title>
        <authorList>
            <consortium name="Lawrence Berkeley National Laboratory"/>
            <person name="Hensen N."/>
            <person name="Bonometti L."/>
            <person name="Westerberg I."/>
            <person name="Brannstrom I.O."/>
            <person name="Guillou S."/>
            <person name="Cros-Aarteil S."/>
            <person name="Calhoun S."/>
            <person name="Haridas S."/>
            <person name="Kuo A."/>
            <person name="Mondo S."/>
            <person name="Pangilinan J."/>
            <person name="Riley R."/>
            <person name="LaButti K."/>
            <person name="Andreopoulos B."/>
            <person name="Lipzen A."/>
            <person name="Chen C."/>
            <person name="Yanf M."/>
            <person name="Daum C."/>
            <person name="Ng V."/>
            <person name="Clum A."/>
            <person name="Steindorff A."/>
            <person name="Ohm R."/>
            <person name="Martin F."/>
            <person name="Silar P."/>
            <person name="Natvig D."/>
            <person name="Lalanne C."/>
            <person name="Gautier V."/>
            <person name="Ament-velasquez S.L."/>
            <person name="Kruys A."/>
            <person name="Hutchinson M.I."/>
            <person name="Powell A.J."/>
            <person name="Barry K."/>
            <person name="Miller A.N."/>
            <person name="Grigoriev I.V."/>
            <person name="Debuchy R."/>
            <person name="Gladieux P."/>
            <person name="Thoren M.H."/>
            <person name="Johannesson H."/>
        </authorList>
    </citation>
    <scope>NUCLEOTIDE SEQUENCE</scope>
    <source>
        <strain evidence="9">SMH2392-1A</strain>
    </source>
</reference>
<keyword evidence="10" id="KW-1185">Reference proteome</keyword>
<dbReference type="GeneID" id="85324173"/>
<feature type="compositionally biased region" description="Basic and acidic residues" evidence="6">
    <location>
        <begin position="175"/>
        <end position="196"/>
    </location>
</feature>
<dbReference type="PANTHER" id="PTHR34187">
    <property type="entry name" value="FGR18P"/>
    <property type="match status" value="1"/>
</dbReference>
<evidence type="ECO:0000256" key="1">
    <source>
        <dbReference type="ARBA" id="ARBA00004651"/>
    </source>
</evidence>
<keyword evidence="2" id="KW-1003">Cell membrane</keyword>